<evidence type="ECO:0000256" key="6">
    <source>
        <dbReference type="ARBA" id="ARBA00022989"/>
    </source>
</evidence>
<evidence type="ECO:0000256" key="4">
    <source>
        <dbReference type="ARBA" id="ARBA00022475"/>
    </source>
</evidence>
<feature type="transmembrane region" description="Helical" evidence="9">
    <location>
        <begin position="59"/>
        <end position="79"/>
    </location>
</feature>
<gene>
    <name evidence="10" type="primary">troD</name>
    <name evidence="10" type="ORF">CFX0092_B0341</name>
</gene>
<keyword evidence="5 8" id="KW-0812">Transmembrane</keyword>
<comment type="subcellular location">
    <subcellularLocation>
        <location evidence="1 8">Cell membrane</location>
        <topology evidence="1 8">Multi-pass membrane protein</topology>
    </subcellularLocation>
</comment>
<organism evidence="10 11">
    <name type="scientific">Candidatus Promineifilum breve</name>
    <dbReference type="NCBI Taxonomy" id="1806508"/>
    <lineage>
        <taxon>Bacteria</taxon>
        <taxon>Bacillati</taxon>
        <taxon>Chloroflexota</taxon>
        <taxon>Ardenticatenia</taxon>
        <taxon>Candidatus Promineifilales</taxon>
        <taxon>Candidatus Promineifilaceae</taxon>
        <taxon>Candidatus Promineifilum</taxon>
    </lineage>
</organism>
<accession>A0A160T9C6</accession>
<feature type="transmembrane region" description="Helical" evidence="9">
    <location>
        <begin position="36"/>
        <end position="53"/>
    </location>
</feature>
<dbReference type="PANTHER" id="PTHR30477">
    <property type="entry name" value="ABC-TRANSPORTER METAL-BINDING PROTEIN"/>
    <property type="match status" value="1"/>
</dbReference>
<dbReference type="Pfam" id="PF00950">
    <property type="entry name" value="ABC-3"/>
    <property type="match status" value="1"/>
</dbReference>
<protein>
    <submittedName>
        <fullName evidence="10">Zinc transport system membrane protein TroD</fullName>
    </submittedName>
</protein>
<dbReference type="GO" id="GO:0055085">
    <property type="term" value="P:transmembrane transport"/>
    <property type="evidence" value="ECO:0007669"/>
    <property type="project" value="InterPro"/>
</dbReference>
<dbReference type="GO" id="GO:0043190">
    <property type="term" value="C:ATP-binding cassette (ABC) transporter complex"/>
    <property type="evidence" value="ECO:0007669"/>
    <property type="project" value="InterPro"/>
</dbReference>
<proteinExistence type="inferred from homology"/>
<evidence type="ECO:0000313" key="11">
    <source>
        <dbReference type="Proteomes" id="UP000215027"/>
    </source>
</evidence>
<dbReference type="GO" id="GO:0010043">
    <property type="term" value="P:response to zinc ion"/>
    <property type="evidence" value="ECO:0007669"/>
    <property type="project" value="TreeGrafter"/>
</dbReference>
<keyword evidence="4" id="KW-1003">Cell membrane</keyword>
<keyword evidence="6 9" id="KW-1133">Transmembrane helix</keyword>
<dbReference type="Proteomes" id="UP000215027">
    <property type="component" value="Chromosome II"/>
</dbReference>
<dbReference type="InterPro" id="IPR001626">
    <property type="entry name" value="ABC_TroCD"/>
</dbReference>
<feature type="transmembrane region" description="Helical" evidence="9">
    <location>
        <begin position="88"/>
        <end position="109"/>
    </location>
</feature>
<feature type="transmembrane region" description="Helical" evidence="9">
    <location>
        <begin position="143"/>
        <end position="161"/>
    </location>
</feature>
<evidence type="ECO:0000256" key="9">
    <source>
        <dbReference type="SAM" id="Phobius"/>
    </source>
</evidence>
<keyword evidence="7 9" id="KW-0472">Membrane</keyword>
<dbReference type="OrthoDB" id="9788905at2"/>
<dbReference type="RefSeq" id="WP_095045226.1">
    <property type="nucleotide sequence ID" value="NZ_LN890656.1"/>
</dbReference>
<evidence type="ECO:0000256" key="1">
    <source>
        <dbReference type="ARBA" id="ARBA00004651"/>
    </source>
</evidence>
<dbReference type="EMBL" id="LN890656">
    <property type="protein sequence ID" value="CUS05875.1"/>
    <property type="molecule type" value="Genomic_DNA"/>
</dbReference>
<dbReference type="PANTHER" id="PTHR30477:SF8">
    <property type="entry name" value="METAL TRANSPORT SYSTEM MEMBRANE PROTEIN CT_070-RELATED"/>
    <property type="match status" value="1"/>
</dbReference>
<name>A0A160T9C6_9CHLR</name>
<sequence length="368" mass="39160">MSAATEIQLIAVIVAVACALPGVFLVLRRMAMMSDAISHTVLLGIVLGFFAIGSLESPLLVLAAAGMGVITVSLVELLLRTRLVRQDAAIGLVFPALFSVAVILISRFARGVHLDVDAVLLGELTFAPLDRVDIGGVDLPRSLVVMGLILLINVVVIGLFYKELKLTTFDAGLAAALGFSPALIHYGLMVMVSVTAVGAFDAVGSVLVVALMIAPASAAYLLTDRLSRMLLYSAALAAAGAIGGFWLAWFLDANIAGAIAAVLGVLFLGAFLLAPQRGLAAQATRRAHQRWEFAQTALAIHLLNHEHTPEMSSECRVDHLHYHLRWEPNFASTVVDQAERGGLVWRNNGDLHLTDDGRARARTALVHV</sequence>
<feature type="transmembrane region" description="Helical" evidence="9">
    <location>
        <begin position="229"/>
        <end position="249"/>
    </location>
</feature>
<evidence type="ECO:0000256" key="2">
    <source>
        <dbReference type="ARBA" id="ARBA00008034"/>
    </source>
</evidence>
<feature type="transmembrane region" description="Helical" evidence="9">
    <location>
        <begin position="202"/>
        <end position="222"/>
    </location>
</feature>
<dbReference type="SUPFAM" id="SSF81345">
    <property type="entry name" value="ABC transporter involved in vitamin B12 uptake, BtuC"/>
    <property type="match status" value="1"/>
</dbReference>
<evidence type="ECO:0000256" key="7">
    <source>
        <dbReference type="ARBA" id="ARBA00023136"/>
    </source>
</evidence>
<dbReference type="KEGG" id="pbf:CFX0092_B0341"/>
<keyword evidence="3 8" id="KW-0813">Transport</keyword>
<evidence type="ECO:0000256" key="8">
    <source>
        <dbReference type="RuleBase" id="RU003943"/>
    </source>
</evidence>
<dbReference type="CDD" id="cd06550">
    <property type="entry name" value="TM_ABC_iron-siderophores_like"/>
    <property type="match status" value="1"/>
</dbReference>
<keyword evidence="11" id="KW-1185">Reference proteome</keyword>
<evidence type="ECO:0000256" key="3">
    <source>
        <dbReference type="ARBA" id="ARBA00022448"/>
    </source>
</evidence>
<comment type="similarity">
    <text evidence="2 8">Belongs to the ABC-3 integral membrane protein family.</text>
</comment>
<dbReference type="Gene3D" id="1.10.3470.10">
    <property type="entry name" value="ABC transporter involved in vitamin B12 uptake, BtuC"/>
    <property type="match status" value="1"/>
</dbReference>
<feature type="transmembrane region" description="Helical" evidence="9">
    <location>
        <begin position="6"/>
        <end position="27"/>
    </location>
</feature>
<dbReference type="AlphaFoldDB" id="A0A160T9C6"/>
<evidence type="ECO:0000256" key="5">
    <source>
        <dbReference type="ARBA" id="ARBA00022692"/>
    </source>
</evidence>
<feature type="transmembrane region" description="Helical" evidence="9">
    <location>
        <begin position="173"/>
        <end position="196"/>
    </location>
</feature>
<evidence type="ECO:0000313" key="10">
    <source>
        <dbReference type="EMBL" id="CUS05875.1"/>
    </source>
</evidence>
<feature type="transmembrane region" description="Helical" evidence="9">
    <location>
        <begin position="255"/>
        <end position="274"/>
    </location>
</feature>
<reference evidence="10" key="1">
    <citation type="submission" date="2016-01" db="EMBL/GenBank/DDBJ databases">
        <authorList>
            <person name="Mcilroy J.S."/>
            <person name="Karst M S."/>
            <person name="Albertsen M."/>
        </authorList>
    </citation>
    <scope>NUCLEOTIDE SEQUENCE</scope>
    <source>
        <strain evidence="10">Cfx-K</strain>
    </source>
</reference>
<dbReference type="InterPro" id="IPR037294">
    <property type="entry name" value="ABC_BtuC-like"/>
</dbReference>